<dbReference type="GO" id="GO:0046872">
    <property type="term" value="F:metal ion binding"/>
    <property type="evidence" value="ECO:0007669"/>
    <property type="project" value="UniProtKB-KW"/>
</dbReference>
<accession>A0AAV7YVG1</accession>
<evidence type="ECO:0000256" key="8">
    <source>
        <dbReference type="ARBA" id="ARBA00023285"/>
    </source>
</evidence>
<dbReference type="PRINTS" id="PR00934">
    <property type="entry name" value="XHISDIPTASE"/>
</dbReference>
<dbReference type="PANTHER" id="PTHR43501">
    <property type="entry name" value="CYTOSOL NON-SPECIFIC DIPEPTIDASE"/>
    <property type="match status" value="1"/>
</dbReference>
<evidence type="ECO:0000313" key="11">
    <source>
        <dbReference type="Proteomes" id="UP001146793"/>
    </source>
</evidence>
<dbReference type="InterPro" id="IPR002933">
    <property type="entry name" value="Peptidase_M20"/>
</dbReference>
<comment type="caution">
    <text evidence="10">The sequence shown here is derived from an EMBL/GenBank/DDBJ whole genome shotgun (WGS) entry which is preliminary data.</text>
</comment>
<name>A0AAV7YVG1_9EUKA</name>
<comment type="cofactor">
    <cofactor evidence="2">
        <name>Zn(2+)</name>
        <dbReference type="ChEBI" id="CHEBI:29105"/>
    </cofactor>
</comment>
<dbReference type="SUPFAM" id="SSF53187">
    <property type="entry name" value="Zn-dependent exopeptidases"/>
    <property type="match status" value="1"/>
</dbReference>
<dbReference type="Pfam" id="PF07687">
    <property type="entry name" value="M20_dimer"/>
    <property type="match status" value="1"/>
</dbReference>
<dbReference type="FunFam" id="3.40.630.10:FF:000015">
    <property type="entry name" value="Aminoacyl-histidine dipeptidase PepD"/>
    <property type="match status" value="1"/>
</dbReference>
<dbReference type="GO" id="GO:0070573">
    <property type="term" value="F:metallodipeptidase activity"/>
    <property type="evidence" value="ECO:0007669"/>
    <property type="project" value="TreeGrafter"/>
</dbReference>
<dbReference type="NCBIfam" id="TIGR01893">
    <property type="entry name" value="aa-his-dipept"/>
    <property type="match status" value="1"/>
</dbReference>
<dbReference type="EMBL" id="JANTQA010000047">
    <property type="protein sequence ID" value="KAJ3432799.1"/>
    <property type="molecule type" value="Genomic_DNA"/>
</dbReference>
<proteinExistence type="predicted"/>
<gene>
    <name evidence="10" type="ORF">M0812_21742</name>
</gene>
<dbReference type="GO" id="GO:0005829">
    <property type="term" value="C:cytosol"/>
    <property type="evidence" value="ECO:0007669"/>
    <property type="project" value="TreeGrafter"/>
</dbReference>
<evidence type="ECO:0000256" key="3">
    <source>
        <dbReference type="ARBA" id="ARBA00022670"/>
    </source>
</evidence>
<dbReference type="PIRSF" id="PIRSF016599">
    <property type="entry name" value="Xaa-His_dipept"/>
    <property type="match status" value="1"/>
</dbReference>
<keyword evidence="4" id="KW-0479">Metal-binding</keyword>
<dbReference type="FunFam" id="3.40.630.10:FF:000018">
    <property type="entry name" value="Aminoacyl-histidine dipeptidase PepD"/>
    <property type="match status" value="1"/>
</dbReference>
<dbReference type="GO" id="GO:0006508">
    <property type="term" value="P:proteolysis"/>
    <property type="evidence" value="ECO:0007669"/>
    <property type="project" value="UniProtKB-KW"/>
</dbReference>
<keyword evidence="8" id="KW-0170">Cobalt</keyword>
<dbReference type="Gene3D" id="3.40.630.10">
    <property type="entry name" value="Zn peptidases"/>
    <property type="match status" value="2"/>
</dbReference>
<keyword evidence="6" id="KW-0862">Zinc</keyword>
<evidence type="ECO:0000256" key="2">
    <source>
        <dbReference type="ARBA" id="ARBA00001947"/>
    </source>
</evidence>
<evidence type="ECO:0000256" key="4">
    <source>
        <dbReference type="ARBA" id="ARBA00022723"/>
    </source>
</evidence>
<dbReference type="AlphaFoldDB" id="A0AAV7YVG1"/>
<reference evidence="10" key="1">
    <citation type="submission" date="2022-08" db="EMBL/GenBank/DDBJ databases">
        <title>Novel sulphate-reducing endosymbionts in the free-living metamonad Anaeramoeba.</title>
        <authorList>
            <person name="Jerlstrom-Hultqvist J."/>
            <person name="Cepicka I."/>
            <person name="Gallot-Lavallee L."/>
            <person name="Salas-Leiva D."/>
            <person name="Curtis B.A."/>
            <person name="Zahonova K."/>
            <person name="Pipaliya S."/>
            <person name="Dacks J."/>
            <person name="Roger A.J."/>
        </authorList>
    </citation>
    <scope>NUCLEOTIDE SEQUENCE</scope>
    <source>
        <strain evidence="10">Busselton2</strain>
    </source>
</reference>
<dbReference type="InterPro" id="IPR011650">
    <property type="entry name" value="Peptidase_M20_dimer"/>
</dbReference>
<evidence type="ECO:0000259" key="9">
    <source>
        <dbReference type="Pfam" id="PF07687"/>
    </source>
</evidence>
<evidence type="ECO:0000256" key="5">
    <source>
        <dbReference type="ARBA" id="ARBA00022801"/>
    </source>
</evidence>
<evidence type="ECO:0000256" key="6">
    <source>
        <dbReference type="ARBA" id="ARBA00022833"/>
    </source>
</evidence>
<feature type="domain" description="Peptidase M20 dimerisation" evidence="9">
    <location>
        <begin position="221"/>
        <end position="298"/>
    </location>
</feature>
<keyword evidence="5" id="KW-0378">Hydrolase</keyword>
<keyword evidence="3" id="KW-0645">Protease</keyword>
<evidence type="ECO:0000313" key="10">
    <source>
        <dbReference type="EMBL" id="KAJ3432799.1"/>
    </source>
</evidence>
<evidence type="ECO:0000256" key="7">
    <source>
        <dbReference type="ARBA" id="ARBA00023049"/>
    </source>
</evidence>
<evidence type="ECO:0000256" key="1">
    <source>
        <dbReference type="ARBA" id="ARBA00001941"/>
    </source>
</evidence>
<dbReference type="PANTHER" id="PTHR43501:SF1">
    <property type="entry name" value="CYTOSOL NON-SPECIFIC DIPEPTIDASE"/>
    <property type="match status" value="1"/>
</dbReference>
<organism evidence="10 11">
    <name type="scientific">Anaeramoeba flamelloides</name>
    <dbReference type="NCBI Taxonomy" id="1746091"/>
    <lineage>
        <taxon>Eukaryota</taxon>
        <taxon>Metamonada</taxon>
        <taxon>Anaeramoebidae</taxon>
        <taxon>Anaeramoeba</taxon>
    </lineage>
</organism>
<dbReference type="Pfam" id="PF01546">
    <property type="entry name" value="Peptidase_M20"/>
    <property type="match status" value="1"/>
</dbReference>
<dbReference type="Proteomes" id="UP001146793">
    <property type="component" value="Unassembled WGS sequence"/>
</dbReference>
<sequence>MQVTNKNNLKTLEQLPSPKNVFEYFLAMCEIPRCSGNMKGIRDALVKFGEENNIETKVDKTGNVLFRKPGTKGFEEKPSVCLQVHMDMVGTKDEGLKFNFETDPITTKIENGWLTAEGTTLGADNGIGIAFGLAVLTEEFEHGPIELLCTVDEETTMEGAFNVETEDFIKSQFMINVDSEEDAAICFGSAGGFERLFKLAVEHVEKIPEGYTQVNLYLHELLGGHTGVQIHENRASANKWMIRMLLAAASTEFLMSSYTGGHAKNAIPSSCKTSVLVAEDKVDKFMDLIQEMHGKLMEEFFVIETKGIVLELEAVKVTVESALTVESTIQMLDFVHAIPHGVMRMSPEVEGLVESSQSVSTVKLVENVLEILVFARSSSYSQLTYLDKQLGSIASLSGAEYIKEAGSDFPPWEPMLRDNKLLESMKTAFKKVYKKEPHCYAIHAGLECSIIQDKYEGMVPLSIGPTITDPHSPQEKLEIKTVETCYELLKETLITIAK</sequence>
<protein>
    <submittedName>
        <fullName evidence="10">Cytosol non-specific dipeptidase</fullName>
    </submittedName>
</protein>
<comment type="cofactor">
    <cofactor evidence="1">
        <name>Co(2+)</name>
        <dbReference type="ChEBI" id="CHEBI:48828"/>
    </cofactor>
</comment>
<dbReference type="InterPro" id="IPR001160">
    <property type="entry name" value="Peptidase_M20C"/>
</dbReference>
<keyword evidence="7" id="KW-0482">Metalloprotease</keyword>